<dbReference type="EMBL" id="BMLI01000002">
    <property type="protein sequence ID" value="GGN00631.1"/>
    <property type="molecule type" value="Genomic_DNA"/>
</dbReference>
<comment type="caution">
    <text evidence="1">The sequence shown here is derived from an EMBL/GenBank/DDBJ whole genome shotgun (WGS) entry which is preliminary data.</text>
</comment>
<keyword evidence="2" id="KW-1185">Reference proteome</keyword>
<dbReference type="InterPro" id="IPR013078">
    <property type="entry name" value="His_Pase_superF_clade-1"/>
</dbReference>
<dbReference type="SUPFAM" id="SSF53254">
    <property type="entry name" value="Phosphoglycerate mutase-like"/>
    <property type="match status" value="1"/>
</dbReference>
<protein>
    <submittedName>
        <fullName evidence="1">Phosphohistidine phosphatase SixA</fullName>
    </submittedName>
</protein>
<accession>A0ABQ2I7B6</accession>
<sequence length="169" mass="18759">MKKTLILVRHATAEDQSFRIKDFDRNLNSKGLSESLAMGKWLVREGVKPDIFVSSPASRAIKTAEIIAGQYKLSVDAIETQSGIYDGGPRAYLQAVTTVSENHSVLMLFGHNPDITYFAEYLSGASLGSMKKGSVAIIEFKNQKWEEISAKTGDLVLYKTPKQVREEDE</sequence>
<dbReference type="InterPro" id="IPR029033">
    <property type="entry name" value="His_PPase_superfam"/>
</dbReference>
<organism evidence="1 2">
    <name type="scientific">Dyadobacter beijingensis</name>
    <dbReference type="NCBI Taxonomy" id="365489"/>
    <lineage>
        <taxon>Bacteria</taxon>
        <taxon>Pseudomonadati</taxon>
        <taxon>Bacteroidota</taxon>
        <taxon>Cytophagia</taxon>
        <taxon>Cytophagales</taxon>
        <taxon>Spirosomataceae</taxon>
        <taxon>Dyadobacter</taxon>
    </lineage>
</organism>
<dbReference type="CDD" id="cd07067">
    <property type="entry name" value="HP_PGM_like"/>
    <property type="match status" value="1"/>
</dbReference>
<name>A0ABQ2I7B6_9BACT</name>
<dbReference type="RefSeq" id="WP_019940458.1">
    <property type="nucleotide sequence ID" value="NZ_BMLI01000002.1"/>
</dbReference>
<evidence type="ECO:0000313" key="1">
    <source>
        <dbReference type="EMBL" id="GGN00631.1"/>
    </source>
</evidence>
<dbReference type="Gene3D" id="3.40.50.1240">
    <property type="entry name" value="Phosphoglycerate mutase-like"/>
    <property type="match status" value="1"/>
</dbReference>
<dbReference type="PANTHER" id="PTHR47623:SF1">
    <property type="entry name" value="OS09G0287300 PROTEIN"/>
    <property type="match status" value="1"/>
</dbReference>
<reference evidence="2" key="1">
    <citation type="journal article" date="2019" name="Int. J. Syst. Evol. Microbiol.">
        <title>The Global Catalogue of Microorganisms (GCM) 10K type strain sequencing project: providing services to taxonomists for standard genome sequencing and annotation.</title>
        <authorList>
            <consortium name="The Broad Institute Genomics Platform"/>
            <consortium name="The Broad Institute Genome Sequencing Center for Infectious Disease"/>
            <person name="Wu L."/>
            <person name="Ma J."/>
        </authorList>
    </citation>
    <scope>NUCLEOTIDE SEQUENCE [LARGE SCALE GENOMIC DNA]</scope>
    <source>
        <strain evidence="2">CGMCC 1.6375</strain>
    </source>
</reference>
<gene>
    <name evidence="1" type="primary">sixA</name>
    <name evidence="1" type="ORF">GCM10010967_38570</name>
</gene>
<proteinExistence type="predicted"/>
<dbReference type="PANTHER" id="PTHR47623">
    <property type="entry name" value="OS09G0287300 PROTEIN"/>
    <property type="match status" value="1"/>
</dbReference>
<dbReference type="Proteomes" id="UP000632339">
    <property type="component" value="Unassembled WGS sequence"/>
</dbReference>
<dbReference type="Pfam" id="PF00300">
    <property type="entry name" value="His_Phos_1"/>
    <property type="match status" value="1"/>
</dbReference>
<evidence type="ECO:0000313" key="2">
    <source>
        <dbReference type="Proteomes" id="UP000632339"/>
    </source>
</evidence>